<gene>
    <name evidence="2" type="ORF">NQ317_010521</name>
</gene>
<evidence type="ECO:0000313" key="3">
    <source>
        <dbReference type="Proteomes" id="UP001162164"/>
    </source>
</evidence>
<proteinExistence type="predicted"/>
<sequence length="129" mass="15261">MIVGEHTRSSREAAQEFNLRHPERPRVHHGTVARICNLFRATGSVAKPREKINRRHEDDRVILDAFNANPRTSLRHMAQQLNFSVSKIFRTLKRHKLQAFKPKFLHTLEEGDNILRLEYCLWMQGNFFK</sequence>
<dbReference type="PANTHER" id="PTHR47326">
    <property type="entry name" value="TRANSPOSABLE ELEMENT TC3 TRANSPOSASE-LIKE PROTEIN"/>
    <property type="match status" value="1"/>
</dbReference>
<evidence type="ECO:0000313" key="2">
    <source>
        <dbReference type="EMBL" id="KAJ8959916.1"/>
    </source>
</evidence>
<evidence type="ECO:0008006" key="4">
    <source>
        <dbReference type="Google" id="ProtNLM"/>
    </source>
</evidence>
<keyword evidence="3" id="KW-1185">Reference proteome</keyword>
<protein>
    <recommendedName>
        <fullName evidence="4">DUF4817 domain-containing protein</fullName>
    </recommendedName>
</protein>
<comment type="caution">
    <text evidence="2">The sequence shown here is derived from an EMBL/GenBank/DDBJ whole genome shotgun (WGS) entry which is preliminary data.</text>
</comment>
<reference evidence="2" key="1">
    <citation type="journal article" date="2023" name="Insect Mol. Biol.">
        <title>Genome sequencing provides insights into the evolution of gene families encoding plant cell wall-degrading enzymes in longhorned beetles.</title>
        <authorList>
            <person name="Shin N.R."/>
            <person name="Okamura Y."/>
            <person name="Kirsch R."/>
            <person name="Pauchet Y."/>
        </authorList>
    </citation>
    <scope>NUCLEOTIDE SEQUENCE</scope>
    <source>
        <strain evidence="2">MMC_N1</strain>
    </source>
</reference>
<dbReference type="Proteomes" id="UP001162164">
    <property type="component" value="Unassembled WGS sequence"/>
</dbReference>
<dbReference type="PANTHER" id="PTHR47326:SF1">
    <property type="entry name" value="HTH PSQ-TYPE DOMAIN-CONTAINING PROTEIN"/>
    <property type="match status" value="1"/>
</dbReference>
<accession>A0ABQ9IRG5</accession>
<organism evidence="2 3">
    <name type="scientific">Molorchus minor</name>
    <dbReference type="NCBI Taxonomy" id="1323400"/>
    <lineage>
        <taxon>Eukaryota</taxon>
        <taxon>Metazoa</taxon>
        <taxon>Ecdysozoa</taxon>
        <taxon>Arthropoda</taxon>
        <taxon>Hexapoda</taxon>
        <taxon>Insecta</taxon>
        <taxon>Pterygota</taxon>
        <taxon>Neoptera</taxon>
        <taxon>Endopterygota</taxon>
        <taxon>Coleoptera</taxon>
        <taxon>Polyphaga</taxon>
        <taxon>Cucujiformia</taxon>
        <taxon>Chrysomeloidea</taxon>
        <taxon>Cerambycidae</taxon>
        <taxon>Lamiinae</taxon>
        <taxon>Monochamini</taxon>
        <taxon>Molorchus</taxon>
    </lineage>
</organism>
<name>A0ABQ9IRG5_9CUCU</name>
<feature type="region of interest" description="Disordered" evidence="1">
    <location>
        <begin position="1"/>
        <end position="24"/>
    </location>
</feature>
<evidence type="ECO:0000256" key="1">
    <source>
        <dbReference type="SAM" id="MobiDB-lite"/>
    </source>
</evidence>
<dbReference type="EMBL" id="JAPWTJ010003247">
    <property type="protein sequence ID" value="KAJ8959916.1"/>
    <property type="molecule type" value="Genomic_DNA"/>
</dbReference>